<dbReference type="EMBL" id="FRCP01000019">
    <property type="protein sequence ID" value="SHM85533.1"/>
    <property type="molecule type" value="Genomic_DNA"/>
</dbReference>
<dbReference type="PROSITE" id="PS51257">
    <property type="entry name" value="PROKAR_LIPOPROTEIN"/>
    <property type="match status" value="1"/>
</dbReference>
<organism evidence="10 11">
    <name type="scientific">Anaerosporobacter mobilis DSM 15930</name>
    <dbReference type="NCBI Taxonomy" id="1120996"/>
    <lineage>
        <taxon>Bacteria</taxon>
        <taxon>Bacillati</taxon>
        <taxon>Bacillota</taxon>
        <taxon>Clostridia</taxon>
        <taxon>Lachnospirales</taxon>
        <taxon>Lachnospiraceae</taxon>
        <taxon>Anaerosporobacter</taxon>
    </lineage>
</organism>
<evidence type="ECO:0000259" key="9">
    <source>
        <dbReference type="Pfam" id="PF25198"/>
    </source>
</evidence>
<comment type="subcellular location">
    <subcellularLocation>
        <location evidence="1">Membrane</location>
        <topology evidence="1">Lipid-anchor</topology>
    </subcellularLocation>
</comment>
<name>A0A1M7M4B5_9FIRM</name>
<keyword evidence="6" id="KW-0564">Palmitate</keyword>
<feature type="domain" description="Spore germination protein N-terminal" evidence="9">
    <location>
        <begin position="25"/>
        <end position="192"/>
    </location>
</feature>
<dbReference type="InterPro" id="IPR046953">
    <property type="entry name" value="Spore_GerAC-like_C"/>
</dbReference>
<gene>
    <name evidence="10" type="ORF">SAMN02746066_03610</name>
</gene>
<dbReference type="AlphaFoldDB" id="A0A1M7M4B5"/>
<dbReference type="Proteomes" id="UP000184038">
    <property type="component" value="Unassembled WGS sequence"/>
</dbReference>
<dbReference type="PANTHER" id="PTHR35789">
    <property type="entry name" value="SPORE GERMINATION PROTEIN B3"/>
    <property type="match status" value="1"/>
</dbReference>
<evidence type="ECO:0000256" key="3">
    <source>
        <dbReference type="ARBA" id="ARBA00022544"/>
    </source>
</evidence>
<keyword evidence="7" id="KW-0449">Lipoprotein</keyword>
<evidence type="ECO:0000256" key="2">
    <source>
        <dbReference type="ARBA" id="ARBA00007886"/>
    </source>
</evidence>
<comment type="similarity">
    <text evidence="2">Belongs to the GerABKC lipoprotein family.</text>
</comment>
<protein>
    <submittedName>
        <fullName evidence="10">Germination protein, Ger(X)C family</fullName>
    </submittedName>
</protein>
<evidence type="ECO:0000259" key="8">
    <source>
        <dbReference type="Pfam" id="PF05504"/>
    </source>
</evidence>
<evidence type="ECO:0000256" key="7">
    <source>
        <dbReference type="ARBA" id="ARBA00023288"/>
    </source>
</evidence>
<evidence type="ECO:0000313" key="10">
    <source>
        <dbReference type="EMBL" id="SHM85533.1"/>
    </source>
</evidence>
<evidence type="ECO:0000256" key="6">
    <source>
        <dbReference type="ARBA" id="ARBA00023139"/>
    </source>
</evidence>
<dbReference type="RefSeq" id="WP_073289855.1">
    <property type="nucleotide sequence ID" value="NZ_FRCP01000019.1"/>
</dbReference>
<dbReference type="STRING" id="1120996.SAMN02746066_03610"/>
<dbReference type="Gene3D" id="3.30.300.210">
    <property type="entry name" value="Nutrient germinant receptor protein C, domain 3"/>
    <property type="match status" value="1"/>
</dbReference>
<evidence type="ECO:0000256" key="5">
    <source>
        <dbReference type="ARBA" id="ARBA00023136"/>
    </source>
</evidence>
<dbReference type="GO" id="GO:0016020">
    <property type="term" value="C:membrane"/>
    <property type="evidence" value="ECO:0007669"/>
    <property type="project" value="UniProtKB-SubCell"/>
</dbReference>
<accession>A0A1M7M4B5</accession>
<dbReference type="GO" id="GO:0009847">
    <property type="term" value="P:spore germination"/>
    <property type="evidence" value="ECO:0007669"/>
    <property type="project" value="InterPro"/>
</dbReference>
<dbReference type="InterPro" id="IPR008844">
    <property type="entry name" value="Spore_GerAC-like"/>
</dbReference>
<keyword evidence="11" id="KW-1185">Reference proteome</keyword>
<proteinExistence type="inferred from homology"/>
<feature type="domain" description="Spore germination GerAC-like C-terminal" evidence="8">
    <location>
        <begin position="201"/>
        <end position="353"/>
    </location>
</feature>
<dbReference type="PANTHER" id="PTHR35789:SF1">
    <property type="entry name" value="SPORE GERMINATION PROTEIN B3"/>
    <property type="match status" value="1"/>
</dbReference>
<sequence>MKKIILGIGLLLLCFAMGGCSKDFNKKEINEIDMIRVLGIDFIDNQYSISALYGIGGSETINEDLETIEAKGDTLFEAFEQLKKENKKDLSYAFTNFFLIGQGLAEHGIDETVRFLISDETIKINALMYVIKEEDAATIIKDAKEEKEMIQDDLKTMVSKRLDSITRNENTVLWIFEGIEGGKSSTVIPYINYEDKKLGMSGYAAFYDNKLVAYLDEDTSLGVDLLKGIVKSCPIYLPSGSGLTLHNVKTVLTPSLQSNSIHINVQLRFDSVLRSISYPNQVMNNEIREKIKEEQTLYMIKLLEQAVSASQTINVDMFHLSDILENNTTIWNALRNHKGDFLQFTKFDYTIESRVTKSSVLEEWR</sequence>
<evidence type="ECO:0000313" key="11">
    <source>
        <dbReference type="Proteomes" id="UP000184038"/>
    </source>
</evidence>
<dbReference type="OrthoDB" id="9816067at2"/>
<dbReference type="InterPro" id="IPR038501">
    <property type="entry name" value="Spore_GerAC_C_sf"/>
</dbReference>
<evidence type="ECO:0000256" key="1">
    <source>
        <dbReference type="ARBA" id="ARBA00004635"/>
    </source>
</evidence>
<dbReference type="Pfam" id="PF05504">
    <property type="entry name" value="Spore_GerAC"/>
    <property type="match status" value="1"/>
</dbReference>
<keyword evidence="4" id="KW-0732">Signal</keyword>
<reference evidence="10 11" key="1">
    <citation type="submission" date="2016-11" db="EMBL/GenBank/DDBJ databases">
        <authorList>
            <person name="Jaros S."/>
            <person name="Januszkiewicz K."/>
            <person name="Wedrychowicz H."/>
        </authorList>
    </citation>
    <scope>NUCLEOTIDE SEQUENCE [LARGE SCALE GENOMIC DNA]</scope>
    <source>
        <strain evidence="10 11">DSM 15930</strain>
    </source>
</reference>
<dbReference type="Pfam" id="PF25198">
    <property type="entry name" value="Spore_GerAC_N"/>
    <property type="match status" value="1"/>
</dbReference>
<dbReference type="InterPro" id="IPR057336">
    <property type="entry name" value="GerAC_N"/>
</dbReference>
<keyword evidence="3" id="KW-0309">Germination</keyword>
<keyword evidence="5" id="KW-0472">Membrane</keyword>
<evidence type="ECO:0000256" key="4">
    <source>
        <dbReference type="ARBA" id="ARBA00022729"/>
    </source>
</evidence>